<dbReference type="Proteomes" id="UP000317650">
    <property type="component" value="Chromosome 3"/>
</dbReference>
<comment type="similarity">
    <text evidence="3">Belongs to the NPH3 family.</text>
</comment>
<keyword evidence="2" id="KW-0833">Ubl conjugation pathway</keyword>
<dbReference type="InterPro" id="IPR043454">
    <property type="entry name" value="NPH3/RPT2-like"/>
</dbReference>
<feature type="domain" description="NPH3" evidence="5">
    <location>
        <begin position="224"/>
        <end position="497"/>
    </location>
</feature>
<dbReference type="AlphaFoldDB" id="A0A4S8JA41"/>
<comment type="caution">
    <text evidence="6">The sequence shown here is derived from an EMBL/GenBank/DDBJ whole genome shotgun (WGS) entry which is preliminary data.</text>
</comment>
<dbReference type="EMBL" id="PYDT01000006">
    <property type="protein sequence ID" value="THU58511.1"/>
    <property type="molecule type" value="Genomic_DNA"/>
</dbReference>
<dbReference type="InterPro" id="IPR011333">
    <property type="entry name" value="SKP1/BTB/POZ_sf"/>
</dbReference>
<evidence type="ECO:0000313" key="6">
    <source>
        <dbReference type="EMBL" id="THU58511.1"/>
    </source>
</evidence>
<keyword evidence="7" id="KW-1185">Reference proteome</keyword>
<dbReference type="Pfam" id="PF03000">
    <property type="entry name" value="NPH3"/>
    <property type="match status" value="1"/>
</dbReference>
<dbReference type="SUPFAM" id="SSF54695">
    <property type="entry name" value="POZ domain"/>
    <property type="match status" value="1"/>
</dbReference>
<dbReference type="GO" id="GO:0016567">
    <property type="term" value="P:protein ubiquitination"/>
    <property type="evidence" value="ECO:0007669"/>
    <property type="project" value="UniProtKB-UniPathway"/>
</dbReference>
<dbReference type="Gene3D" id="3.30.710.10">
    <property type="entry name" value="Potassium Channel Kv1.1, Chain A"/>
    <property type="match status" value="1"/>
</dbReference>
<dbReference type="UniPathway" id="UPA00143"/>
<evidence type="ECO:0000313" key="7">
    <source>
        <dbReference type="Proteomes" id="UP000317650"/>
    </source>
</evidence>
<evidence type="ECO:0000256" key="3">
    <source>
        <dbReference type="PROSITE-ProRule" id="PRU00982"/>
    </source>
</evidence>
<proteinExistence type="inferred from homology"/>
<name>A0A4S8JA41_MUSBA</name>
<comment type="pathway">
    <text evidence="1">Protein modification; protein ubiquitination.</text>
</comment>
<evidence type="ECO:0000256" key="1">
    <source>
        <dbReference type="ARBA" id="ARBA00004906"/>
    </source>
</evidence>
<dbReference type="PROSITE" id="PS51649">
    <property type="entry name" value="NPH3"/>
    <property type="match status" value="1"/>
</dbReference>
<accession>A0A4S8JA41</accession>
<dbReference type="PANTHER" id="PTHR32370">
    <property type="entry name" value="OS12G0117600 PROTEIN"/>
    <property type="match status" value="1"/>
</dbReference>
<evidence type="ECO:0000256" key="2">
    <source>
        <dbReference type="ARBA" id="ARBA00022786"/>
    </source>
</evidence>
<dbReference type="InterPro" id="IPR027356">
    <property type="entry name" value="NPH3_dom"/>
</dbReference>
<evidence type="ECO:0000259" key="5">
    <source>
        <dbReference type="PROSITE" id="PS51649"/>
    </source>
</evidence>
<feature type="compositionally biased region" description="Basic and acidic residues" evidence="4">
    <location>
        <begin position="530"/>
        <end position="544"/>
    </location>
</feature>
<sequence>MKYMKLGTKPDTFYTEEAVRSVLSDVPTDLIIHVNNTKYLLHKFPLLLKCGLIQRLCSNADNETGRPIPIALHDIPGGEEAFELCAKFCYGITINLSAHNFVAAISAAKFLRMTESVAKGNFIAKLDLFFESCILQGWKDSIMTLQSLWRHSGWSDDHRIMQPCMNSVIEKILIHPSQVCVLNSASSSSLVLHGHGSLLQVTWSYSYTRPGYTKKQQRSAAPKDWWTEDVSELDLDIFRSIISTIRSTKKFPPALIGEALHVYAFKHLPSPLEFQEQAQSSSARTDDTLNKHQRVLEAIVSMIPTEPGSVSGSFLFRLLKIACYVGASTSTKAELIRRSGRQLDETTASDLLIASTTDPQSHDIGMVAAVLESFLLQFRRHMPREETERMIMSMTKVGRIYDDYLQIIASDSTLPVSKFIELAESLPEMVREEHDGLYQAIDTYLKEHAELSKAERKRLCRLIDCRKLSPEARANAIANDQLPLRTIVQLLFIEQERVGGAGGSKGDPAISTLNEFSDAMAAQDEARRFRHGLEGGHRREERAMGARTDNTTVAPSPSEPKIAKDERKKKGEGLGDKCDKPN</sequence>
<reference evidence="6 7" key="1">
    <citation type="journal article" date="2019" name="Nat. Plants">
        <title>Genome sequencing of Musa balbisiana reveals subgenome evolution and function divergence in polyploid bananas.</title>
        <authorList>
            <person name="Yao X."/>
        </authorList>
    </citation>
    <scope>NUCLEOTIDE SEQUENCE [LARGE SCALE GENOMIC DNA]</scope>
    <source>
        <strain evidence="7">cv. DH-PKW</strain>
        <tissue evidence="6">Leaves</tissue>
    </source>
</reference>
<feature type="region of interest" description="Disordered" evidence="4">
    <location>
        <begin position="530"/>
        <end position="582"/>
    </location>
</feature>
<organism evidence="6 7">
    <name type="scientific">Musa balbisiana</name>
    <name type="common">Banana</name>
    <dbReference type="NCBI Taxonomy" id="52838"/>
    <lineage>
        <taxon>Eukaryota</taxon>
        <taxon>Viridiplantae</taxon>
        <taxon>Streptophyta</taxon>
        <taxon>Embryophyta</taxon>
        <taxon>Tracheophyta</taxon>
        <taxon>Spermatophyta</taxon>
        <taxon>Magnoliopsida</taxon>
        <taxon>Liliopsida</taxon>
        <taxon>Zingiberales</taxon>
        <taxon>Musaceae</taxon>
        <taxon>Musa</taxon>
    </lineage>
</organism>
<evidence type="ECO:0000256" key="4">
    <source>
        <dbReference type="SAM" id="MobiDB-lite"/>
    </source>
</evidence>
<feature type="compositionally biased region" description="Basic and acidic residues" evidence="4">
    <location>
        <begin position="561"/>
        <end position="582"/>
    </location>
</feature>
<gene>
    <name evidence="6" type="ORF">C4D60_Mb03t15090</name>
</gene>
<protein>
    <recommendedName>
        <fullName evidence="5">NPH3 domain-containing protein</fullName>
    </recommendedName>
</protein>